<comment type="similarity">
    <text evidence="1">Belongs to the LOR family.</text>
</comment>
<evidence type="ECO:0000313" key="2">
    <source>
        <dbReference type="EMBL" id="KAG0458004.1"/>
    </source>
</evidence>
<keyword evidence="3" id="KW-1185">Reference proteome</keyword>
<organism evidence="2 3">
    <name type="scientific">Vanilla planifolia</name>
    <name type="common">Vanilla</name>
    <dbReference type="NCBI Taxonomy" id="51239"/>
    <lineage>
        <taxon>Eukaryota</taxon>
        <taxon>Viridiplantae</taxon>
        <taxon>Streptophyta</taxon>
        <taxon>Embryophyta</taxon>
        <taxon>Tracheophyta</taxon>
        <taxon>Spermatophyta</taxon>
        <taxon>Magnoliopsida</taxon>
        <taxon>Liliopsida</taxon>
        <taxon>Asparagales</taxon>
        <taxon>Orchidaceae</taxon>
        <taxon>Vanilloideae</taxon>
        <taxon>Vanilleae</taxon>
        <taxon>Vanilla</taxon>
    </lineage>
</organism>
<dbReference type="PANTHER" id="PTHR31087">
    <property type="match status" value="1"/>
</dbReference>
<protein>
    <recommendedName>
        <fullName evidence="4">Protein LURP-one-related 5</fullName>
    </recommendedName>
</protein>
<name>A0A835UCK9_VANPL</name>
<evidence type="ECO:0008006" key="4">
    <source>
        <dbReference type="Google" id="ProtNLM"/>
    </source>
</evidence>
<dbReference type="AlphaFoldDB" id="A0A835UCK9"/>
<proteinExistence type="inferred from homology"/>
<dbReference type="OrthoDB" id="1939522at2759"/>
<dbReference type="EMBL" id="JADCNL010000012">
    <property type="protein sequence ID" value="KAG0458004.1"/>
    <property type="molecule type" value="Genomic_DNA"/>
</dbReference>
<dbReference type="InterPro" id="IPR038595">
    <property type="entry name" value="LOR_sf"/>
</dbReference>
<dbReference type="Pfam" id="PF04525">
    <property type="entry name" value="LOR"/>
    <property type="match status" value="1"/>
</dbReference>
<comment type="caution">
    <text evidence="2">The sequence shown here is derived from an EMBL/GenBank/DDBJ whole genome shotgun (WGS) entry which is preliminary data.</text>
</comment>
<dbReference type="InterPro" id="IPR007612">
    <property type="entry name" value="LOR"/>
</dbReference>
<dbReference type="InterPro" id="IPR025659">
    <property type="entry name" value="Tubby-like_C"/>
</dbReference>
<evidence type="ECO:0000256" key="1">
    <source>
        <dbReference type="ARBA" id="ARBA00005437"/>
    </source>
</evidence>
<accession>A0A835UCK9</accession>
<reference evidence="2 3" key="1">
    <citation type="journal article" date="2020" name="Nat. Food">
        <title>A phased Vanilla planifolia genome enables genetic improvement of flavour and production.</title>
        <authorList>
            <person name="Hasing T."/>
            <person name="Tang H."/>
            <person name="Brym M."/>
            <person name="Khazi F."/>
            <person name="Huang T."/>
            <person name="Chambers A.H."/>
        </authorList>
    </citation>
    <scope>NUCLEOTIDE SEQUENCE [LARGE SCALE GENOMIC DNA]</scope>
    <source>
        <tissue evidence="2">Leaf</tissue>
    </source>
</reference>
<dbReference type="Gene3D" id="2.40.160.200">
    <property type="entry name" value="LURP1-related"/>
    <property type="match status" value="1"/>
</dbReference>
<dbReference type="Proteomes" id="UP000636800">
    <property type="component" value="Chromosome 12"/>
</dbReference>
<dbReference type="PANTHER" id="PTHR31087:SF60">
    <property type="entry name" value="PROTEIN LURP-ONE-RELATED 5"/>
    <property type="match status" value="1"/>
</dbReference>
<gene>
    <name evidence="2" type="ORF">HPP92_023161</name>
</gene>
<sequence length="248" mass="26757">MEAAEGGEAKAVVGEQFCLNKQRNLTVRKTSLFFPGDGFAAYDQHTGELVFRVETYGRGSILTDEVVLMDPAGASILTLRRKARIFPSWPSLHNRWEGFLGERVDGKKPLFSVHRSSIFGGGRADVSVEVQGPGGERSAAPVAEYRVEGSFAARSCRILYERDEGEEEVVAEIKRKVDPCAHVVLSKDVFCLCLSPGVDAAFAMGIVLVLDRISGDDDTVGAVDSAVVAAAEVVEGYEIGMEGSCHRS</sequence>
<evidence type="ECO:0000313" key="3">
    <source>
        <dbReference type="Proteomes" id="UP000636800"/>
    </source>
</evidence>
<dbReference type="SUPFAM" id="SSF54518">
    <property type="entry name" value="Tubby C-terminal domain-like"/>
    <property type="match status" value="1"/>
</dbReference>